<reference evidence="1 3" key="2">
    <citation type="submission" date="2016-11" db="EMBL/GenBank/DDBJ databases">
        <authorList>
            <person name="Klemetsen T."/>
        </authorList>
    </citation>
    <scope>NUCLEOTIDE SEQUENCE [LARGE SCALE GENOMIC DNA]</scope>
    <source>
        <strain evidence="1">MT 2528</strain>
    </source>
</reference>
<dbReference type="Proteomes" id="UP000183794">
    <property type="component" value="Unassembled WGS sequence"/>
</dbReference>
<evidence type="ECO:0000313" key="3">
    <source>
        <dbReference type="Proteomes" id="UP000182660"/>
    </source>
</evidence>
<dbReference type="AlphaFoldDB" id="A0A1L0AQV6"/>
<organism evidence="2 4">
    <name type="scientific">Moritella viscosa</name>
    <dbReference type="NCBI Taxonomy" id="80854"/>
    <lineage>
        <taxon>Bacteria</taxon>
        <taxon>Pseudomonadati</taxon>
        <taxon>Pseudomonadota</taxon>
        <taxon>Gammaproteobacteria</taxon>
        <taxon>Alteromonadales</taxon>
        <taxon>Moritellaceae</taxon>
        <taxon>Moritella</taxon>
    </lineage>
</organism>
<sequence length="79" mass="8499">MELKEMQTAFDAGGLISATVFRAPLVGGYMLSVKTKNGRDHPMTSQRDAKGHPRGFKTIDAAVANAQKVGFTKITVEFG</sequence>
<proteinExistence type="predicted"/>
<keyword evidence="3" id="KW-1185">Reference proteome</keyword>
<name>A0A1L0AQV6_9GAMM</name>
<accession>A0A1L0AQV6</accession>
<dbReference type="OrthoDB" id="5905816at2"/>
<dbReference type="EMBL" id="FPLJ01000118">
    <property type="protein sequence ID" value="SGZ01982.1"/>
    <property type="molecule type" value="Genomic_DNA"/>
</dbReference>
<dbReference type="Proteomes" id="UP000182660">
    <property type="component" value="Unassembled WGS sequence"/>
</dbReference>
<evidence type="ECO:0000313" key="2">
    <source>
        <dbReference type="EMBL" id="SGZ19330.1"/>
    </source>
</evidence>
<dbReference type="EMBL" id="FPLD01000141">
    <property type="protein sequence ID" value="SGZ19330.1"/>
    <property type="molecule type" value="Genomic_DNA"/>
</dbReference>
<evidence type="ECO:0000313" key="4">
    <source>
        <dbReference type="Proteomes" id="UP000183794"/>
    </source>
</evidence>
<evidence type="ECO:0000313" key="1">
    <source>
        <dbReference type="EMBL" id="SGZ01982.1"/>
    </source>
</evidence>
<reference evidence="2 4" key="1">
    <citation type="submission" date="2016-11" db="EMBL/GenBank/DDBJ databases">
        <authorList>
            <person name="Jaros S."/>
            <person name="Januszkiewicz K."/>
            <person name="Wedrychowicz H."/>
        </authorList>
    </citation>
    <scope>NUCLEOTIDE SEQUENCE [LARGE SCALE GENOMIC DNA]</scope>
    <source>
        <strain evidence="2">NVI 5450</strain>
    </source>
</reference>
<gene>
    <name evidence="1" type="ORF">MT2528_4322</name>
    <name evidence="2" type="ORF">NVI5450_4759</name>
</gene>
<protein>
    <submittedName>
        <fullName evidence="1 2">Plasmid replication protein RepB</fullName>
    </submittedName>
</protein>